<reference evidence="1 2" key="1">
    <citation type="submission" date="2013-11" db="EMBL/GenBank/DDBJ databases">
        <title>Genome sequencing of Stegodyphus mimosarum.</title>
        <authorList>
            <person name="Bechsgaard J."/>
        </authorList>
    </citation>
    <scope>NUCLEOTIDE SEQUENCE [LARGE SCALE GENOMIC DNA]</scope>
</reference>
<feature type="non-terminal residue" evidence="1">
    <location>
        <position position="44"/>
    </location>
</feature>
<sequence length="44" mass="4807">MTLAEVQCHLNEEGASNLVVELIMKNPSHAIFLESVELGIALLE</sequence>
<evidence type="ECO:0000313" key="2">
    <source>
        <dbReference type="Proteomes" id="UP000054359"/>
    </source>
</evidence>
<evidence type="ECO:0000313" key="1">
    <source>
        <dbReference type="EMBL" id="KFM80944.1"/>
    </source>
</evidence>
<protein>
    <submittedName>
        <fullName evidence="1">Inositol 1,4,5-trisphosphate receptor</fullName>
    </submittedName>
</protein>
<organism evidence="1 2">
    <name type="scientific">Stegodyphus mimosarum</name>
    <name type="common">African social velvet spider</name>
    <dbReference type="NCBI Taxonomy" id="407821"/>
    <lineage>
        <taxon>Eukaryota</taxon>
        <taxon>Metazoa</taxon>
        <taxon>Ecdysozoa</taxon>
        <taxon>Arthropoda</taxon>
        <taxon>Chelicerata</taxon>
        <taxon>Arachnida</taxon>
        <taxon>Araneae</taxon>
        <taxon>Araneomorphae</taxon>
        <taxon>Entelegynae</taxon>
        <taxon>Eresoidea</taxon>
        <taxon>Eresidae</taxon>
        <taxon>Stegodyphus</taxon>
    </lineage>
</organism>
<accession>A0A087UUA5</accession>
<dbReference type="STRING" id="407821.A0A087UUA5"/>
<dbReference type="EMBL" id="KK121646">
    <property type="protein sequence ID" value="KFM80944.1"/>
    <property type="molecule type" value="Genomic_DNA"/>
</dbReference>
<proteinExistence type="predicted"/>
<dbReference type="OrthoDB" id="76898at2759"/>
<keyword evidence="1" id="KW-0675">Receptor</keyword>
<dbReference type="AlphaFoldDB" id="A0A087UUA5"/>
<keyword evidence="2" id="KW-1185">Reference proteome</keyword>
<dbReference type="Proteomes" id="UP000054359">
    <property type="component" value="Unassembled WGS sequence"/>
</dbReference>
<gene>
    <name evidence="1" type="ORF">X975_03096</name>
</gene>
<name>A0A087UUA5_STEMI</name>